<evidence type="ECO:0000313" key="1">
    <source>
        <dbReference type="Proteomes" id="UP000887580"/>
    </source>
</evidence>
<dbReference type="WBParaSite" id="PS1159_v2.g20527.t1">
    <property type="protein sequence ID" value="PS1159_v2.g20527.t1"/>
    <property type="gene ID" value="PS1159_v2.g20527"/>
</dbReference>
<evidence type="ECO:0000313" key="2">
    <source>
        <dbReference type="WBParaSite" id="PS1159_v2.g20527.t1"/>
    </source>
</evidence>
<name>A0AC35FSR5_9BILA</name>
<proteinExistence type="predicted"/>
<sequence length="888" mass="100966">METQEKQSGFKQACVSSKSSGKYSDIDLRQNFKDFSHLTVQSSSDASKSNRVNADFDDRLLSKDCPSSSRQSKNTLISLKSTDLLKSFNDDNSAEDEPLKSRQYINSSQISQAENQEINKFMRLDDERDDGSISSKESERSGVDSIGQQTSDFDFDEYNVFDPGDDELSENLGSSGNETSDFEFGNHELDVNEQPITKPKDILFNESNVEDFLSKLETSAKSLQHSSAFEILKQYEELEKKLPNSIKLPPIVDTLSLPCCLELCGSKFTLDFVRRVRLQLPTYSIDRIYYFQFICIKNCTSINGTFSPKINETPICEEFFQRVYAIPKHRFDRFTAQLSEGLNEPLPHGNKDKTFEHASTSLRVAQIINQVDKMAEENPSDSSYLMPRGTGKNDVIKLANLKTKVKINPTQEFHRIPRTFRFQKANSHTMCTTCTELKNAAIDPKKSVQVQNAAKLLLKSHYINITNDRRDANIRKLISLKEVNYLLSLGHDGMSKHLSKYPHLLNFNTKSLTDGLRMMCSLNLALVHRKSLETPYQLHCFWNIDQMFGTGTNSIISQLLFTLSHCNPIPPNIAFQLDNCASNKCYTLLGTLGLLLLWIPELTNVYLCTSEVGHTHNDVDQKFGVLATALKKIQVCTPQEYHRFAEERLKGLSTNNLFPTTYDFDLFIHKNVKKSGLVKANHFFEITKQEDDTVTIKIARFLRSEKYLTKSSEEQENLFEMPPNLDVYPEIIQPKEFNYQKHDALCKAVNGAIPSQNYDELHNLPEFIKENYKPEPFEDLLKRIREKVVSVDIDVTVPEDPDNERIDAFLKRIKRPWEPTKTTSSSSSAQTVNSTQQPEKAATARGRSKLTEDQIAPSTSTSVSGRRVLKVIKTTNSTSTASKRGRKK</sequence>
<organism evidence="1 2">
    <name type="scientific">Panagrolaimus sp. PS1159</name>
    <dbReference type="NCBI Taxonomy" id="55785"/>
    <lineage>
        <taxon>Eukaryota</taxon>
        <taxon>Metazoa</taxon>
        <taxon>Ecdysozoa</taxon>
        <taxon>Nematoda</taxon>
        <taxon>Chromadorea</taxon>
        <taxon>Rhabditida</taxon>
        <taxon>Tylenchina</taxon>
        <taxon>Panagrolaimomorpha</taxon>
        <taxon>Panagrolaimoidea</taxon>
        <taxon>Panagrolaimidae</taxon>
        <taxon>Panagrolaimus</taxon>
    </lineage>
</organism>
<accession>A0AC35FSR5</accession>
<dbReference type="Proteomes" id="UP000887580">
    <property type="component" value="Unplaced"/>
</dbReference>
<protein>
    <submittedName>
        <fullName evidence="2">Uncharacterized protein</fullName>
    </submittedName>
</protein>
<reference evidence="2" key="1">
    <citation type="submission" date="2022-11" db="UniProtKB">
        <authorList>
            <consortium name="WormBaseParasite"/>
        </authorList>
    </citation>
    <scope>IDENTIFICATION</scope>
</reference>